<dbReference type="OrthoDB" id="985077at2759"/>
<dbReference type="PROSITE" id="PS50811">
    <property type="entry name" value="WRKY"/>
    <property type="match status" value="1"/>
</dbReference>
<dbReference type="GO" id="GO:0005634">
    <property type="term" value="C:nucleus"/>
    <property type="evidence" value="ECO:0007669"/>
    <property type="project" value="UniProtKB-SubCell"/>
</dbReference>
<dbReference type="InterPro" id="IPR044810">
    <property type="entry name" value="WRKY_plant"/>
</dbReference>
<dbReference type="PANTHER" id="PTHR31221">
    <property type="entry name" value="WRKY TRANSCRIPTION FACTOR PROTEIN 1-RELATED"/>
    <property type="match status" value="1"/>
</dbReference>
<organism evidence="7 8">
    <name type="scientific">Gossypium australe</name>
    <dbReference type="NCBI Taxonomy" id="47621"/>
    <lineage>
        <taxon>Eukaryota</taxon>
        <taxon>Viridiplantae</taxon>
        <taxon>Streptophyta</taxon>
        <taxon>Embryophyta</taxon>
        <taxon>Tracheophyta</taxon>
        <taxon>Spermatophyta</taxon>
        <taxon>Magnoliopsida</taxon>
        <taxon>eudicotyledons</taxon>
        <taxon>Gunneridae</taxon>
        <taxon>Pentapetalae</taxon>
        <taxon>rosids</taxon>
        <taxon>malvids</taxon>
        <taxon>Malvales</taxon>
        <taxon>Malvaceae</taxon>
        <taxon>Malvoideae</taxon>
        <taxon>Gossypium</taxon>
    </lineage>
</organism>
<keyword evidence="2" id="KW-0805">Transcription regulation</keyword>
<comment type="subcellular location">
    <subcellularLocation>
        <location evidence="1">Nucleus</location>
    </subcellularLocation>
</comment>
<dbReference type="InterPro" id="IPR036576">
    <property type="entry name" value="WRKY_dom_sf"/>
</dbReference>
<dbReference type="PANTHER" id="PTHR31221:SF112">
    <property type="entry name" value="WRKY TRANSCRIPTION FACTOR 50-RELATED"/>
    <property type="match status" value="1"/>
</dbReference>
<dbReference type="AlphaFoldDB" id="A0A5B6W9G6"/>
<accession>A0A5B6W9G6</accession>
<evidence type="ECO:0000259" key="6">
    <source>
        <dbReference type="PROSITE" id="PS50811"/>
    </source>
</evidence>
<keyword evidence="5" id="KW-0539">Nucleus</keyword>
<evidence type="ECO:0000256" key="2">
    <source>
        <dbReference type="ARBA" id="ARBA00023015"/>
    </source>
</evidence>
<dbReference type="Pfam" id="PF03106">
    <property type="entry name" value="WRKY"/>
    <property type="match status" value="1"/>
</dbReference>
<gene>
    <name evidence="7" type="ORF">EPI10_011733</name>
</gene>
<name>A0A5B6W9G6_9ROSI</name>
<comment type="caution">
    <text evidence="7">The sequence shown here is derived from an EMBL/GenBank/DDBJ whole genome shotgun (WGS) entry which is preliminary data.</text>
</comment>
<evidence type="ECO:0000313" key="8">
    <source>
        <dbReference type="Proteomes" id="UP000325315"/>
    </source>
</evidence>
<proteinExistence type="predicted"/>
<dbReference type="InterPro" id="IPR003657">
    <property type="entry name" value="WRKY_dom"/>
</dbReference>
<dbReference type="GO" id="GO:0043565">
    <property type="term" value="F:sequence-specific DNA binding"/>
    <property type="evidence" value="ECO:0007669"/>
    <property type="project" value="InterPro"/>
</dbReference>
<sequence>MFNSIILTPPNNPQNSTPICTPTMKITSHTHHLHLDDHFLVDPEQSNCKETTTFISSHGKTSADGSCWEVPGCNSFAYQNMQPNYDDKGSANTADINGDDLRLKIAFRTKSDIEIMDDGYRRRKYGKKKVKNNPNPSNHLLHYYFKVGERRIENLADDGEKCRNYYQCSSEGCKVKKRVEREREDPRFVITTYVGKHNHETLSPSPLSSAFDISPSHSTTLLPHTLQILHQP</sequence>
<protein>
    <submittedName>
        <fullName evidence="7">Putative WRKY transcription factor 50</fullName>
    </submittedName>
</protein>
<reference evidence="8" key="1">
    <citation type="journal article" date="2019" name="Plant Biotechnol. J.">
        <title>Genome sequencing of the Australian wild diploid species Gossypium australe highlights disease resistance and delayed gland morphogenesis.</title>
        <authorList>
            <person name="Cai Y."/>
            <person name="Cai X."/>
            <person name="Wang Q."/>
            <person name="Wang P."/>
            <person name="Zhang Y."/>
            <person name="Cai C."/>
            <person name="Xu Y."/>
            <person name="Wang K."/>
            <person name="Zhou Z."/>
            <person name="Wang C."/>
            <person name="Geng S."/>
            <person name="Li B."/>
            <person name="Dong Q."/>
            <person name="Hou Y."/>
            <person name="Wang H."/>
            <person name="Ai P."/>
            <person name="Liu Z."/>
            <person name="Yi F."/>
            <person name="Sun M."/>
            <person name="An G."/>
            <person name="Cheng J."/>
            <person name="Zhang Y."/>
            <person name="Shi Q."/>
            <person name="Xie Y."/>
            <person name="Shi X."/>
            <person name="Chang Y."/>
            <person name="Huang F."/>
            <person name="Chen Y."/>
            <person name="Hong S."/>
            <person name="Mi L."/>
            <person name="Sun Q."/>
            <person name="Zhang L."/>
            <person name="Zhou B."/>
            <person name="Peng R."/>
            <person name="Zhang X."/>
            <person name="Liu F."/>
        </authorList>
    </citation>
    <scope>NUCLEOTIDE SEQUENCE [LARGE SCALE GENOMIC DNA]</scope>
    <source>
        <strain evidence="8">cv. PA1801</strain>
    </source>
</reference>
<dbReference type="Gene3D" id="2.20.25.80">
    <property type="entry name" value="WRKY domain"/>
    <property type="match status" value="1"/>
</dbReference>
<evidence type="ECO:0000313" key="7">
    <source>
        <dbReference type="EMBL" id="KAA3477875.1"/>
    </source>
</evidence>
<evidence type="ECO:0000256" key="3">
    <source>
        <dbReference type="ARBA" id="ARBA00023125"/>
    </source>
</evidence>
<dbReference type="GO" id="GO:0003700">
    <property type="term" value="F:DNA-binding transcription factor activity"/>
    <property type="evidence" value="ECO:0007669"/>
    <property type="project" value="InterPro"/>
</dbReference>
<keyword evidence="8" id="KW-1185">Reference proteome</keyword>
<dbReference type="SMART" id="SM00774">
    <property type="entry name" value="WRKY"/>
    <property type="match status" value="1"/>
</dbReference>
<evidence type="ECO:0000256" key="5">
    <source>
        <dbReference type="ARBA" id="ARBA00023242"/>
    </source>
</evidence>
<keyword evidence="3" id="KW-0238">DNA-binding</keyword>
<keyword evidence="4" id="KW-0804">Transcription</keyword>
<dbReference type="SUPFAM" id="SSF118290">
    <property type="entry name" value="WRKY DNA-binding domain"/>
    <property type="match status" value="2"/>
</dbReference>
<evidence type="ECO:0000256" key="1">
    <source>
        <dbReference type="ARBA" id="ARBA00004123"/>
    </source>
</evidence>
<feature type="domain" description="WRKY" evidence="6">
    <location>
        <begin position="111"/>
        <end position="202"/>
    </location>
</feature>
<evidence type="ECO:0000256" key="4">
    <source>
        <dbReference type="ARBA" id="ARBA00023163"/>
    </source>
</evidence>
<dbReference type="Proteomes" id="UP000325315">
    <property type="component" value="Unassembled WGS sequence"/>
</dbReference>
<dbReference type="EMBL" id="SMMG02000004">
    <property type="protein sequence ID" value="KAA3477875.1"/>
    <property type="molecule type" value="Genomic_DNA"/>
</dbReference>